<dbReference type="Pfam" id="PF00067">
    <property type="entry name" value="p450"/>
    <property type="match status" value="2"/>
</dbReference>
<evidence type="ECO:0000256" key="6">
    <source>
        <dbReference type="ARBA" id="ARBA00022989"/>
    </source>
</evidence>
<evidence type="ECO:0000256" key="4">
    <source>
        <dbReference type="ARBA" id="ARBA00022692"/>
    </source>
</evidence>
<evidence type="ECO:0000256" key="8">
    <source>
        <dbReference type="ARBA" id="ARBA00023004"/>
    </source>
</evidence>
<dbReference type="SUPFAM" id="SSF48264">
    <property type="entry name" value="Cytochrome P450"/>
    <property type="match status" value="1"/>
</dbReference>
<dbReference type="InterPro" id="IPR017972">
    <property type="entry name" value="Cyt_P450_CS"/>
</dbReference>
<dbReference type="Gene3D" id="1.10.630.10">
    <property type="entry name" value="Cytochrome P450"/>
    <property type="match status" value="1"/>
</dbReference>
<protein>
    <recommendedName>
        <fullName evidence="15">Cytochrome P450</fullName>
    </recommendedName>
</protein>
<dbReference type="GO" id="GO:0004497">
    <property type="term" value="F:monooxygenase activity"/>
    <property type="evidence" value="ECO:0007669"/>
    <property type="project" value="UniProtKB-KW"/>
</dbReference>
<evidence type="ECO:0000256" key="5">
    <source>
        <dbReference type="ARBA" id="ARBA00022723"/>
    </source>
</evidence>
<evidence type="ECO:0000256" key="1">
    <source>
        <dbReference type="ARBA" id="ARBA00004167"/>
    </source>
</evidence>
<evidence type="ECO:0000256" key="10">
    <source>
        <dbReference type="ARBA" id="ARBA00023136"/>
    </source>
</evidence>
<feature type="binding site" description="axial binding residue" evidence="11">
    <location>
        <position position="469"/>
    </location>
    <ligand>
        <name>heme</name>
        <dbReference type="ChEBI" id="CHEBI:30413"/>
    </ligand>
    <ligandPart>
        <name>Fe</name>
        <dbReference type="ChEBI" id="CHEBI:18248"/>
    </ligandPart>
</feature>
<keyword evidence="6" id="KW-1133">Transmembrane helix</keyword>
<organism evidence="13 14">
    <name type="scientific">Cannabis sativa</name>
    <name type="common">Hemp</name>
    <name type="synonym">Marijuana</name>
    <dbReference type="NCBI Taxonomy" id="3483"/>
    <lineage>
        <taxon>Eukaryota</taxon>
        <taxon>Viridiplantae</taxon>
        <taxon>Streptophyta</taxon>
        <taxon>Embryophyta</taxon>
        <taxon>Tracheophyta</taxon>
        <taxon>Spermatophyta</taxon>
        <taxon>Magnoliopsida</taxon>
        <taxon>eudicotyledons</taxon>
        <taxon>Gunneridae</taxon>
        <taxon>Pentapetalae</taxon>
        <taxon>rosids</taxon>
        <taxon>fabids</taxon>
        <taxon>Rosales</taxon>
        <taxon>Cannabaceae</taxon>
        <taxon>Cannabis</taxon>
    </lineage>
</organism>
<accession>A0A7J6E5G5</accession>
<keyword evidence="10" id="KW-0472">Membrane</keyword>
<dbReference type="AlphaFoldDB" id="A0A7J6E5G5"/>
<dbReference type="PROSITE" id="PS00086">
    <property type="entry name" value="CYTOCHROME_P450"/>
    <property type="match status" value="1"/>
</dbReference>
<dbReference type="GO" id="GO:0016705">
    <property type="term" value="F:oxidoreductase activity, acting on paired donors, with incorporation or reduction of molecular oxygen"/>
    <property type="evidence" value="ECO:0007669"/>
    <property type="project" value="InterPro"/>
</dbReference>
<dbReference type="Proteomes" id="UP000525078">
    <property type="component" value="Unassembled WGS sequence"/>
</dbReference>
<keyword evidence="9 12" id="KW-0503">Monooxygenase</keyword>
<evidence type="ECO:0000313" key="14">
    <source>
        <dbReference type="Proteomes" id="UP000525078"/>
    </source>
</evidence>
<sequence length="521" mass="58732">MKLRRNGFNGPSPCFPLGNTTDIMASMTKTNASKDGINHDIHSRVFPYFASWQKSFGKVFIYWLGTEPFLYVADPEFLKNVSGQVMAKGWGKPSVFKNDRKPMFGINGLVMVEGEDWVRHRHVITPAFNKANLKEMACLIVESATKMLDGWATQVSSGNPEIDVEREVITTAGEVIAKTSFGISYESGRLVLEKLRALQTTLFKTNRFVGVPFAKFLCPNKSLEANKLGKEIDGLLYSIVEARKVESQNITNNNNNNDTHHRQVHNDLLGLLLKESSSNGVGAVKGGRSLSTRELVDECKTFFFGGHETTALAISWTMLLLAMYPQWQVELREEIKQVIGDKEVDATLLGGLKKTTLYTTYPQNPHTRSPCPYHIYHYKMGWVMNEVFRLYPSAPNVQRQARGDIKVGDRTIPNGTNMWIDVVAMHHDPALWGEDVNQFKPQRFKDDILFGGCNHKMGFLPFGFGGRMCVGRNLSMMEYKIFLTLILSRFSFKLSPTYTHSPAIMLSLRPTQGLPVLFQPL</sequence>
<keyword evidence="8 11" id="KW-0408">Iron</keyword>
<evidence type="ECO:0000256" key="2">
    <source>
        <dbReference type="ARBA" id="ARBA00010617"/>
    </source>
</evidence>
<dbReference type="PRINTS" id="PR00463">
    <property type="entry name" value="EP450I"/>
</dbReference>
<comment type="caution">
    <text evidence="13">The sequence shown here is derived from an EMBL/GenBank/DDBJ whole genome shotgun (WGS) entry which is preliminary data.</text>
</comment>
<evidence type="ECO:0000256" key="11">
    <source>
        <dbReference type="PIRSR" id="PIRSR602401-1"/>
    </source>
</evidence>
<dbReference type="GO" id="GO:0016020">
    <property type="term" value="C:membrane"/>
    <property type="evidence" value="ECO:0007669"/>
    <property type="project" value="UniProtKB-SubCell"/>
</dbReference>
<evidence type="ECO:0000256" key="12">
    <source>
        <dbReference type="RuleBase" id="RU000461"/>
    </source>
</evidence>
<dbReference type="InterPro" id="IPR036396">
    <property type="entry name" value="Cyt_P450_sf"/>
</dbReference>
<keyword evidence="5 11" id="KW-0479">Metal-binding</keyword>
<dbReference type="InterPro" id="IPR002401">
    <property type="entry name" value="Cyt_P450_E_grp-I"/>
</dbReference>
<evidence type="ECO:0000256" key="7">
    <source>
        <dbReference type="ARBA" id="ARBA00023002"/>
    </source>
</evidence>
<dbReference type="PANTHER" id="PTHR24282:SF15">
    <property type="entry name" value="CYTOCHROME P450, FAMILY 715, SUBFAMILY A, POLYPEPTIDE 1"/>
    <property type="match status" value="1"/>
</dbReference>
<dbReference type="InterPro" id="IPR001128">
    <property type="entry name" value="Cyt_P450"/>
</dbReference>
<name>A0A7J6E5G5_CANSA</name>
<evidence type="ECO:0008006" key="15">
    <source>
        <dbReference type="Google" id="ProtNLM"/>
    </source>
</evidence>
<evidence type="ECO:0000313" key="13">
    <source>
        <dbReference type="EMBL" id="KAF4353591.1"/>
    </source>
</evidence>
<keyword evidence="7 12" id="KW-0560">Oxidoreductase</keyword>
<evidence type="ECO:0000256" key="9">
    <source>
        <dbReference type="ARBA" id="ARBA00023033"/>
    </source>
</evidence>
<dbReference type="PANTHER" id="PTHR24282">
    <property type="entry name" value="CYTOCHROME P450 FAMILY MEMBER"/>
    <property type="match status" value="1"/>
</dbReference>
<gene>
    <name evidence="13" type="ORF">F8388_017766</name>
</gene>
<dbReference type="GO" id="GO:0005506">
    <property type="term" value="F:iron ion binding"/>
    <property type="evidence" value="ECO:0007669"/>
    <property type="project" value="InterPro"/>
</dbReference>
<dbReference type="GO" id="GO:0020037">
    <property type="term" value="F:heme binding"/>
    <property type="evidence" value="ECO:0007669"/>
    <property type="project" value="InterPro"/>
</dbReference>
<dbReference type="InterPro" id="IPR050665">
    <property type="entry name" value="Cytochrome_P450_Monooxygen"/>
</dbReference>
<dbReference type="PRINTS" id="PR00385">
    <property type="entry name" value="P450"/>
</dbReference>
<proteinExistence type="inferred from homology"/>
<keyword evidence="3 11" id="KW-0349">Heme</keyword>
<reference evidence="13 14" key="1">
    <citation type="journal article" date="2020" name="bioRxiv">
        <title>Sequence and annotation of 42 cannabis genomes reveals extensive copy number variation in cannabinoid synthesis and pathogen resistance genes.</title>
        <authorList>
            <person name="Mckernan K.J."/>
            <person name="Helbert Y."/>
            <person name="Kane L.T."/>
            <person name="Ebling H."/>
            <person name="Zhang L."/>
            <person name="Liu B."/>
            <person name="Eaton Z."/>
            <person name="Mclaughlin S."/>
            <person name="Kingan S."/>
            <person name="Baybayan P."/>
            <person name="Concepcion G."/>
            <person name="Jordan M."/>
            <person name="Riva A."/>
            <person name="Barbazuk W."/>
            <person name="Harkins T."/>
        </authorList>
    </citation>
    <scope>NUCLEOTIDE SEQUENCE [LARGE SCALE GENOMIC DNA]</scope>
    <source>
        <strain evidence="14">cv. Jamaican Lion 4</strain>
        <tissue evidence="13">Leaf</tissue>
    </source>
</reference>
<evidence type="ECO:0000256" key="3">
    <source>
        <dbReference type="ARBA" id="ARBA00022617"/>
    </source>
</evidence>
<dbReference type="EMBL" id="JAATIP010000292">
    <property type="protein sequence ID" value="KAF4353591.1"/>
    <property type="molecule type" value="Genomic_DNA"/>
</dbReference>
<comment type="similarity">
    <text evidence="2 12">Belongs to the cytochrome P450 family.</text>
</comment>
<keyword evidence="4" id="KW-0812">Transmembrane</keyword>
<comment type="cofactor">
    <cofactor evidence="11">
        <name>heme</name>
        <dbReference type="ChEBI" id="CHEBI:30413"/>
    </cofactor>
</comment>
<comment type="subcellular location">
    <subcellularLocation>
        <location evidence="1">Membrane</location>
        <topology evidence="1">Single-pass membrane protein</topology>
    </subcellularLocation>
</comment>